<dbReference type="AlphaFoldDB" id="A0A6L2N6X9"/>
<accession>A0A6L2N6X9</accession>
<feature type="compositionally biased region" description="Basic and acidic residues" evidence="1">
    <location>
        <begin position="222"/>
        <end position="231"/>
    </location>
</feature>
<proteinExistence type="predicted"/>
<dbReference type="EMBL" id="BKCJ010008261">
    <property type="protein sequence ID" value="GEU81349.1"/>
    <property type="molecule type" value="Genomic_DNA"/>
</dbReference>
<gene>
    <name evidence="2" type="ORF">Tci_053327</name>
</gene>
<protein>
    <submittedName>
        <fullName evidence="2">Uncharacterized protein</fullName>
    </submittedName>
</protein>
<reference evidence="2" key="1">
    <citation type="journal article" date="2019" name="Sci. Rep.">
        <title>Draft genome of Tanacetum cinerariifolium, the natural source of mosquito coil.</title>
        <authorList>
            <person name="Yamashiro T."/>
            <person name="Shiraishi A."/>
            <person name="Satake H."/>
            <person name="Nakayama K."/>
        </authorList>
    </citation>
    <scope>NUCLEOTIDE SEQUENCE</scope>
</reference>
<comment type="caution">
    <text evidence="2">The sequence shown here is derived from an EMBL/GenBank/DDBJ whole genome shotgun (WGS) entry which is preliminary data.</text>
</comment>
<feature type="compositionally biased region" description="Low complexity" evidence="1">
    <location>
        <begin position="270"/>
        <end position="280"/>
    </location>
</feature>
<sequence>MNPVVAQQISLDNALVAPKDRVNIRKCNMIIDPTKTQKEVTYQVVMDTLTLSPCYNAFLITTGVPEIYMQQFWFTISKIKDTSSYQFKLQKRKSLTTDDNIIFDDPERLVTKKSTRKRKLTSIVIKDTPDVSKKKTPVQAQKHKGMKMLSKAASLEEAQTRKALKISRRETSFRHQTCGSSEGAGSKPEVLDEPKGKSIHTSDGAGSRPEVPDVSKVMSSDPESKNKSWGEREDDNDDRQSNEEMTDAEKVNVEHEQANQEVKRAQVQNKALATTTAAPATHKEKTDVPPSSSSRSKQALFETMKASKSFNNHPKHMALYHALIESILTDEDAMDQGVANKQKKRKPADDNRDEDPPTGPDQGLKRMKTSKDAKSSKRPKSTGSSNDNTSSQPKPKSTGKSVHTEETIYKAKAAKMPQNQGDDMGTTDEQPNVKAAAKKDWFKKPERPLTPDPEWNQGKSDKDEPTQDWLSDIVKSEKPPFTFNELICTPIDFSAYAMNRLKFSNLKKADLVGPVYNILKVTNVKVNKWYGYDHLEEIKVRRADQQLYKFMEGDFPRLYLHDIEDILLFTKTRGIYQGHFIDRIEVLRYDTKGVNVRKGKMQTKTELTLEQTQQGVSDEVLAVFILINEDCGYCNRIRRSDKYTFVHVTSSEEGKRSQDDDDKRLDLADGLKEAQDHIQVKLKEQTQA</sequence>
<evidence type="ECO:0000256" key="1">
    <source>
        <dbReference type="SAM" id="MobiDB-lite"/>
    </source>
</evidence>
<name>A0A6L2N6X9_TANCI</name>
<feature type="region of interest" description="Disordered" evidence="1">
    <location>
        <begin position="334"/>
        <end position="466"/>
    </location>
</feature>
<organism evidence="2">
    <name type="scientific">Tanacetum cinerariifolium</name>
    <name type="common">Dalmatian daisy</name>
    <name type="synonym">Chrysanthemum cinerariifolium</name>
    <dbReference type="NCBI Taxonomy" id="118510"/>
    <lineage>
        <taxon>Eukaryota</taxon>
        <taxon>Viridiplantae</taxon>
        <taxon>Streptophyta</taxon>
        <taxon>Embryophyta</taxon>
        <taxon>Tracheophyta</taxon>
        <taxon>Spermatophyta</taxon>
        <taxon>Magnoliopsida</taxon>
        <taxon>eudicotyledons</taxon>
        <taxon>Gunneridae</taxon>
        <taxon>Pentapetalae</taxon>
        <taxon>asterids</taxon>
        <taxon>campanulids</taxon>
        <taxon>Asterales</taxon>
        <taxon>Asteraceae</taxon>
        <taxon>Asteroideae</taxon>
        <taxon>Anthemideae</taxon>
        <taxon>Anthemidinae</taxon>
        <taxon>Tanacetum</taxon>
    </lineage>
</organism>
<feature type="compositionally biased region" description="Basic and acidic residues" evidence="1">
    <location>
        <begin position="238"/>
        <end position="264"/>
    </location>
</feature>
<feature type="compositionally biased region" description="Polar residues" evidence="1">
    <location>
        <begin position="381"/>
        <end position="401"/>
    </location>
</feature>
<feature type="region of interest" description="Disordered" evidence="1">
    <location>
        <begin position="130"/>
        <end position="313"/>
    </location>
</feature>
<evidence type="ECO:0000313" key="2">
    <source>
        <dbReference type="EMBL" id="GEU81349.1"/>
    </source>
</evidence>
<feature type="compositionally biased region" description="Basic and acidic residues" evidence="1">
    <location>
        <begin position="437"/>
        <end position="449"/>
    </location>
</feature>